<dbReference type="Pfam" id="PF00294">
    <property type="entry name" value="PfkB"/>
    <property type="match status" value="1"/>
</dbReference>
<evidence type="ECO:0000259" key="3">
    <source>
        <dbReference type="Pfam" id="PF00294"/>
    </source>
</evidence>
<dbReference type="EMBL" id="FZOU01000005">
    <property type="protein sequence ID" value="SNT18488.1"/>
    <property type="molecule type" value="Genomic_DNA"/>
</dbReference>
<dbReference type="Gene3D" id="3.40.1190.20">
    <property type="match status" value="1"/>
</dbReference>
<gene>
    <name evidence="4" type="ORF">SAMN05421770_10515</name>
</gene>
<dbReference type="AlphaFoldDB" id="A0A239KLB6"/>
<dbReference type="Proteomes" id="UP000198356">
    <property type="component" value="Unassembled WGS sequence"/>
</dbReference>
<evidence type="ECO:0000256" key="1">
    <source>
        <dbReference type="ARBA" id="ARBA00022679"/>
    </source>
</evidence>
<dbReference type="SUPFAM" id="SSF53613">
    <property type="entry name" value="Ribokinase-like"/>
    <property type="match status" value="1"/>
</dbReference>
<keyword evidence="2 4" id="KW-0418">Kinase</keyword>
<evidence type="ECO:0000256" key="2">
    <source>
        <dbReference type="ARBA" id="ARBA00022777"/>
    </source>
</evidence>
<dbReference type="InterPro" id="IPR029056">
    <property type="entry name" value="Ribokinase-like"/>
</dbReference>
<name>A0A239KLB6_9BACT</name>
<feature type="domain" description="Carbohydrate kinase PfkB" evidence="3">
    <location>
        <begin position="4"/>
        <end position="286"/>
    </location>
</feature>
<sequence length="324" mass="34742">MSILVVGSVAFDTIETPHGRRERCLGGAATHFALAASYFTDVRVIGVVGEDFLPEHEAVLTNRGIDTRGIERAPGLSFHWTGAYGGAMNEAKTLGTDLNVFATFSPKIPDAYKDSEFLFLANIDPVLQAQVRSQMPDVKLVCGDTMNYWIADHAANLAVVLKMLDVLLINDTEARMLSGETNIVRAAAGVLALGPKALVIKHGEYGATSFFCDRSFPGADSVAKPFRAPALPLAEVVDPTGAGDSFAGGFYGYLASQPKLTPEVFRRALFYGGVMGSFAVERFGTERLQSVTREEIEERFNLFVEISHLDLVSNGAGNAADAGA</sequence>
<dbReference type="GO" id="GO:0005829">
    <property type="term" value="C:cytosol"/>
    <property type="evidence" value="ECO:0007669"/>
    <property type="project" value="TreeGrafter"/>
</dbReference>
<dbReference type="PANTHER" id="PTHR10584:SF166">
    <property type="entry name" value="RIBOKINASE"/>
    <property type="match status" value="1"/>
</dbReference>
<proteinExistence type="predicted"/>
<accession>A0A239KLB6</accession>
<keyword evidence="1" id="KW-0808">Transferase</keyword>
<evidence type="ECO:0000313" key="4">
    <source>
        <dbReference type="EMBL" id="SNT18488.1"/>
    </source>
</evidence>
<dbReference type="PANTHER" id="PTHR10584">
    <property type="entry name" value="SUGAR KINASE"/>
    <property type="match status" value="1"/>
</dbReference>
<dbReference type="RefSeq" id="WP_089409115.1">
    <property type="nucleotide sequence ID" value="NZ_FZOU01000005.1"/>
</dbReference>
<dbReference type="GO" id="GO:0016301">
    <property type="term" value="F:kinase activity"/>
    <property type="evidence" value="ECO:0007669"/>
    <property type="project" value="UniProtKB-KW"/>
</dbReference>
<keyword evidence="5" id="KW-1185">Reference proteome</keyword>
<organism evidence="4 5">
    <name type="scientific">Granulicella rosea</name>
    <dbReference type="NCBI Taxonomy" id="474952"/>
    <lineage>
        <taxon>Bacteria</taxon>
        <taxon>Pseudomonadati</taxon>
        <taxon>Acidobacteriota</taxon>
        <taxon>Terriglobia</taxon>
        <taxon>Terriglobales</taxon>
        <taxon>Acidobacteriaceae</taxon>
        <taxon>Granulicella</taxon>
    </lineage>
</organism>
<protein>
    <submittedName>
        <fullName evidence="4">Sugar or nucleoside kinase, ribokinase family</fullName>
    </submittedName>
</protein>
<evidence type="ECO:0000313" key="5">
    <source>
        <dbReference type="Proteomes" id="UP000198356"/>
    </source>
</evidence>
<reference evidence="4 5" key="1">
    <citation type="submission" date="2017-06" db="EMBL/GenBank/DDBJ databases">
        <authorList>
            <person name="Kim H.J."/>
            <person name="Triplett B.A."/>
        </authorList>
    </citation>
    <scope>NUCLEOTIDE SEQUENCE [LARGE SCALE GENOMIC DNA]</scope>
    <source>
        <strain evidence="4 5">DSM 18704</strain>
    </source>
</reference>
<dbReference type="OrthoDB" id="9813569at2"/>
<dbReference type="InterPro" id="IPR011611">
    <property type="entry name" value="PfkB_dom"/>
</dbReference>